<evidence type="ECO:0000256" key="6">
    <source>
        <dbReference type="ARBA" id="ARBA00023242"/>
    </source>
</evidence>
<dbReference type="EMBL" id="CAKMRJ010000001">
    <property type="protein sequence ID" value="CAH1414841.1"/>
    <property type="molecule type" value="Genomic_DNA"/>
</dbReference>
<evidence type="ECO:0000313" key="10">
    <source>
        <dbReference type="Proteomes" id="UP001157418"/>
    </source>
</evidence>
<evidence type="ECO:0000256" key="4">
    <source>
        <dbReference type="ARBA" id="ARBA00022833"/>
    </source>
</evidence>
<evidence type="ECO:0000256" key="3">
    <source>
        <dbReference type="ARBA" id="ARBA00022771"/>
    </source>
</evidence>
<dbReference type="InterPro" id="IPR025525">
    <property type="entry name" value="hAT-like_transposase_RNase-H"/>
</dbReference>
<dbReference type="GO" id="GO:0003677">
    <property type="term" value="F:DNA binding"/>
    <property type="evidence" value="ECO:0007669"/>
    <property type="project" value="UniProtKB-KW"/>
</dbReference>
<dbReference type="InterPro" id="IPR052035">
    <property type="entry name" value="ZnF_BED_domain_contain"/>
</dbReference>
<evidence type="ECO:0000256" key="1">
    <source>
        <dbReference type="ARBA" id="ARBA00004123"/>
    </source>
</evidence>
<sequence>MSRNYSRDCYRRRAGKHVLRTPPDDDLSSTSALQSSAVVRHRAPSSDIMHHQSVRPPASHLQFFTLLHYLRKQAGIQPNQIVLRYEHEKKTLKALIKAASKISLTTNFWKSSHQKIEYMVIKGHFIDHNWRLQKRVLSFVHVLPPRTGLDIANDGLAMIDSVIGEVREGIKYINNSEARLQTFSNIAHQLQIQDRKLLLDVPTRWNSTYDMLPVALKFKDVFPRFAEYERHFHHLPNDEEWAYVESVCTNVISGSDYPTSNLYLIEVFRVKETFDKGVLSRNDFIRTMVTKMKEKFEKYRGEFHLVMAIASMLDPRFKMKLVEFSFPTIYSNAEKNIEEVKKALYEMYEEYLEIHDASV</sequence>
<organism evidence="9 10">
    <name type="scientific">Lactuca virosa</name>
    <dbReference type="NCBI Taxonomy" id="75947"/>
    <lineage>
        <taxon>Eukaryota</taxon>
        <taxon>Viridiplantae</taxon>
        <taxon>Streptophyta</taxon>
        <taxon>Embryophyta</taxon>
        <taxon>Tracheophyta</taxon>
        <taxon>Spermatophyta</taxon>
        <taxon>Magnoliopsida</taxon>
        <taxon>eudicotyledons</taxon>
        <taxon>Gunneridae</taxon>
        <taxon>Pentapetalae</taxon>
        <taxon>asterids</taxon>
        <taxon>campanulids</taxon>
        <taxon>Asterales</taxon>
        <taxon>Asteraceae</taxon>
        <taxon>Cichorioideae</taxon>
        <taxon>Cichorieae</taxon>
        <taxon>Lactucinae</taxon>
        <taxon>Lactuca</taxon>
    </lineage>
</organism>
<dbReference type="GO" id="GO:0008270">
    <property type="term" value="F:zinc ion binding"/>
    <property type="evidence" value="ECO:0007669"/>
    <property type="project" value="UniProtKB-KW"/>
</dbReference>
<dbReference type="GO" id="GO:0005634">
    <property type="term" value="C:nucleus"/>
    <property type="evidence" value="ECO:0007669"/>
    <property type="project" value="UniProtKB-SubCell"/>
</dbReference>
<evidence type="ECO:0000256" key="7">
    <source>
        <dbReference type="SAM" id="MobiDB-lite"/>
    </source>
</evidence>
<evidence type="ECO:0000313" key="9">
    <source>
        <dbReference type="EMBL" id="CAH1414841.1"/>
    </source>
</evidence>
<dbReference type="PANTHER" id="PTHR46481">
    <property type="entry name" value="ZINC FINGER BED DOMAIN-CONTAINING PROTEIN 4"/>
    <property type="match status" value="1"/>
</dbReference>
<comment type="subcellular location">
    <subcellularLocation>
        <location evidence="1">Nucleus</location>
    </subcellularLocation>
</comment>
<name>A0AAU9LN27_9ASTR</name>
<feature type="domain" description="hAT-like transposase RNase-H fold" evidence="8">
    <location>
        <begin position="253"/>
        <end position="351"/>
    </location>
</feature>
<keyword evidence="3" id="KW-0863">Zinc-finger</keyword>
<evidence type="ECO:0000256" key="5">
    <source>
        <dbReference type="ARBA" id="ARBA00023125"/>
    </source>
</evidence>
<protein>
    <recommendedName>
        <fullName evidence="8">hAT-like transposase RNase-H fold domain-containing protein</fullName>
    </recommendedName>
</protein>
<evidence type="ECO:0000259" key="8">
    <source>
        <dbReference type="Pfam" id="PF14372"/>
    </source>
</evidence>
<keyword evidence="6" id="KW-0539">Nucleus</keyword>
<dbReference type="InterPro" id="IPR012337">
    <property type="entry name" value="RNaseH-like_sf"/>
</dbReference>
<keyword evidence="4" id="KW-0862">Zinc</keyword>
<keyword evidence="5" id="KW-0238">DNA-binding</keyword>
<dbReference type="PANTHER" id="PTHR46481:SF10">
    <property type="entry name" value="ZINC FINGER BED DOMAIN-CONTAINING PROTEIN 39"/>
    <property type="match status" value="1"/>
</dbReference>
<proteinExistence type="predicted"/>
<keyword evidence="2" id="KW-0479">Metal-binding</keyword>
<feature type="region of interest" description="Disordered" evidence="7">
    <location>
        <begin position="13"/>
        <end position="34"/>
    </location>
</feature>
<dbReference type="AlphaFoldDB" id="A0AAU9LN27"/>
<dbReference type="Proteomes" id="UP001157418">
    <property type="component" value="Unassembled WGS sequence"/>
</dbReference>
<gene>
    <name evidence="9" type="ORF">LVIROSA_LOCUS2732</name>
</gene>
<reference evidence="9 10" key="1">
    <citation type="submission" date="2022-01" db="EMBL/GenBank/DDBJ databases">
        <authorList>
            <person name="Xiong W."/>
            <person name="Schranz E."/>
        </authorList>
    </citation>
    <scope>NUCLEOTIDE SEQUENCE [LARGE SCALE GENOMIC DNA]</scope>
</reference>
<dbReference type="SUPFAM" id="SSF53098">
    <property type="entry name" value="Ribonuclease H-like"/>
    <property type="match status" value="1"/>
</dbReference>
<accession>A0AAU9LN27</accession>
<keyword evidence="10" id="KW-1185">Reference proteome</keyword>
<dbReference type="Pfam" id="PF14372">
    <property type="entry name" value="hAT-like_RNase-H"/>
    <property type="match status" value="1"/>
</dbReference>
<comment type="caution">
    <text evidence="9">The sequence shown here is derived from an EMBL/GenBank/DDBJ whole genome shotgun (WGS) entry which is preliminary data.</text>
</comment>
<evidence type="ECO:0000256" key="2">
    <source>
        <dbReference type="ARBA" id="ARBA00022723"/>
    </source>
</evidence>